<feature type="transmembrane region" description="Helical" evidence="1">
    <location>
        <begin position="49"/>
        <end position="70"/>
    </location>
</feature>
<sequence>MKKQPFFLGAHVTRYQLRMSPIEIFAFWLAVVFIFTGISLMVWPVMRTYFVFLAGMIAGMLLMIGIDWLMEKLEDGPGGNS</sequence>
<dbReference type="AlphaFoldDB" id="A0A7X6DMU9"/>
<reference evidence="2 3" key="1">
    <citation type="journal article" date="2020" name="Nature">
        <title>Bacterial chemolithoautotrophy via manganese oxidation.</title>
        <authorList>
            <person name="Yu H."/>
            <person name="Leadbetter J.R."/>
        </authorList>
    </citation>
    <scope>NUCLEOTIDE SEQUENCE [LARGE SCALE GENOMIC DNA]</scope>
    <source>
        <strain evidence="2 3">Mn-1</strain>
    </source>
</reference>
<dbReference type="EMBL" id="VTOW01000001">
    <property type="protein sequence ID" value="NKE69843.1"/>
    <property type="molecule type" value="Genomic_DNA"/>
</dbReference>
<organism evidence="2 3">
    <name type="scientific">Candidatus Manganitrophus noduliformans</name>
    <dbReference type="NCBI Taxonomy" id="2606439"/>
    <lineage>
        <taxon>Bacteria</taxon>
        <taxon>Pseudomonadati</taxon>
        <taxon>Nitrospirota</taxon>
        <taxon>Nitrospiria</taxon>
        <taxon>Candidatus Troglogloeales</taxon>
        <taxon>Candidatus Manganitrophaceae</taxon>
        <taxon>Candidatus Manganitrophus</taxon>
    </lineage>
</organism>
<dbReference type="Proteomes" id="UP000534783">
    <property type="component" value="Unassembled WGS sequence"/>
</dbReference>
<protein>
    <submittedName>
        <fullName evidence="2">Uncharacterized protein</fullName>
    </submittedName>
</protein>
<proteinExistence type="predicted"/>
<keyword evidence="3" id="KW-1185">Reference proteome</keyword>
<keyword evidence="1" id="KW-0472">Membrane</keyword>
<feature type="transmembrane region" description="Helical" evidence="1">
    <location>
        <begin position="21"/>
        <end position="43"/>
    </location>
</feature>
<gene>
    <name evidence="2" type="ORF">MNODULE_03660</name>
</gene>
<keyword evidence="1" id="KW-0812">Transmembrane</keyword>
<evidence type="ECO:0000256" key="1">
    <source>
        <dbReference type="SAM" id="Phobius"/>
    </source>
</evidence>
<evidence type="ECO:0000313" key="2">
    <source>
        <dbReference type="EMBL" id="NKE69843.1"/>
    </source>
</evidence>
<evidence type="ECO:0000313" key="3">
    <source>
        <dbReference type="Proteomes" id="UP000534783"/>
    </source>
</evidence>
<accession>A0A7X6DMU9</accession>
<comment type="caution">
    <text evidence="2">The sequence shown here is derived from an EMBL/GenBank/DDBJ whole genome shotgun (WGS) entry which is preliminary data.</text>
</comment>
<name>A0A7X6DMU9_9BACT</name>
<keyword evidence="1" id="KW-1133">Transmembrane helix</keyword>
<dbReference type="RefSeq" id="WP_168058124.1">
    <property type="nucleotide sequence ID" value="NZ_VTOW01000001.1"/>
</dbReference>